<sequence>MSDSDSSAKVWVPVTVVGCILAFLLVFCCLWSERDDIIRVPPDDLLTRRRGQPEIRVRRPSRHLPRGLPWEEIVMASERPVRAPERPEPVFLWRDPRRGRSPPRGFELPRHMGFGPGHAVDDAWMGGRGGRFHGDRRDRFGGANIIEREPLFR</sequence>
<keyword evidence="1" id="KW-0812">Transmembrane</keyword>
<dbReference type="AlphaFoldDB" id="A0AAN6DNV5"/>
<protein>
    <submittedName>
        <fullName evidence="2">Uncharacterized protein</fullName>
    </submittedName>
</protein>
<reference evidence="2" key="1">
    <citation type="journal article" date="2022" name="bioRxiv">
        <title>Deciphering the potential niche of two novel black yeast fungi from a biological soil crust based on their genomes, phenotypes, and melanin regulation.</title>
        <authorList>
            <consortium name="DOE Joint Genome Institute"/>
            <person name="Carr E.C."/>
            <person name="Barton Q."/>
            <person name="Grambo S."/>
            <person name="Sullivan M."/>
            <person name="Renfro C.M."/>
            <person name="Kuo A."/>
            <person name="Pangilinan J."/>
            <person name="Lipzen A."/>
            <person name="Keymanesh K."/>
            <person name="Savage E."/>
            <person name="Barry K."/>
            <person name="Grigoriev I.V."/>
            <person name="Riekhof W.R."/>
            <person name="Harris S.S."/>
        </authorList>
    </citation>
    <scope>NUCLEOTIDE SEQUENCE</scope>
    <source>
        <strain evidence="2">JF 03-4F</strain>
    </source>
</reference>
<accession>A0AAN6DNV5</accession>
<dbReference type="EMBL" id="MU404360">
    <property type="protein sequence ID" value="KAI1609466.1"/>
    <property type="molecule type" value="Genomic_DNA"/>
</dbReference>
<evidence type="ECO:0000256" key="1">
    <source>
        <dbReference type="SAM" id="Phobius"/>
    </source>
</evidence>
<keyword evidence="1" id="KW-1133">Transmembrane helix</keyword>
<organism evidence="2 3">
    <name type="scientific">Exophiala viscosa</name>
    <dbReference type="NCBI Taxonomy" id="2486360"/>
    <lineage>
        <taxon>Eukaryota</taxon>
        <taxon>Fungi</taxon>
        <taxon>Dikarya</taxon>
        <taxon>Ascomycota</taxon>
        <taxon>Pezizomycotina</taxon>
        <taxon>Eurotiomycetes</taxon>
        <taxon>Chaetothyriomycetidae</taxon>
        <taxon>Chaetothyriales</taxon>
        <taxon>Herpotrichiellaceae</taxon>
        <taxon>Exophiala</taxon>
    </lineage>
</organism>
<evidence type="ECO:0000313" key="2">
    <source>
        <dbReference type="EMBL" id="KAI1609466.1"/>
    </source>
</evidence>
<gene>
    <name evidence="2" type="ORF">EDD36DRAFT_71447</name>
</gene>
<evidence type="ECO:0000313" key="3">
    <source>
        <dbReference type="Proteomes" id="UP001203852"/>
    </source>
</evidence>
<keyword evidence="1" id="KW-0472">Membrane</keyword>
<keyword evidence="3" id="KW-1185">Reference proteome</keyword>
<name>A0AAN6DNV5_9EURO</name>
<dbReference type="Proteomes" id="UP001203852">
    <property type="component" value="Unassembled WGS sequence"/>
</dbReference>
<proteinExistence type="predicted"/>
<feature type="transmembrane region" description="Helical" evidence="1">
    <location>
        <begin position="12"/>
        <end position="31"/>
    </location>
</feature>
<comment type="caution">
    <text evidence="2">The sequence shown here is derived from an EMBL/GenBank/DDBJ whole genome shotgun (WGS) entry which is preliminary data.</text>
</comment>